<dbReference type="InterPro" id="IPR011009">
    <property type="entry name" value="Kinase-like_dom_sf"/>
</dbReference>
<feature type="compositionally biased region" description="Polar residues" evidence="3">
    <location>
        <begin position="328"/>
        <end position="342"/>
    </location>
</feature>
<feature type="region of interest" description="Disordered" evidence="3">
    <location>
        <begin position="494"/>
        <end position="513"/>
    </location>
</feature>
<dbReference type="PANTHER" id="PTHR12984">
    <property type="entry name" value="SCY1-RELATED S/T PROTEIN KINASE-LIKE"/>
    <property type="match status" value="1"/>
</dbReference>
<evidence type="ECO:0000256" key="1">
    <source>
        <dbReference type="ARBA" id="ARBA00038349"/>
    </source>
</evidence>
<keyword evidence="6" id="KW-1185">Reference proteome</keyword>
<feature type="region of interest" description="Disordered" evidence="3">
    <location>
        <begin position="394"/>
        <end position="465"/>
    </location>
</feature>
<dbReference type="Ensembl" id="ENSACOT00000013067.1">
    <property type="protein sequence ID" value="ENSACOP00000012622.1"/>
    <property type="gene ID" value="ENSACOG00000008769.1"/>
</dbReference>
<dbReference type="Gene3D" id="1.10.510.10">
    <property type="entry name" value="Transferase(Phosphotransferase) domain 1"/>
    <property type="match status" value="1"/>
</dbReference>
<feature type="compositionally biased region" description="Acidic residues" evidence="3">
    <location>
        <begin position="406"/>
        <end position="417"/>
    </location>
</feature>
<proteinExistence type="inferred from homology"/>
<sequence length="637" mass="70533">MVLETLSSAEICAGIYDVLLALIFLHDRGNLTHNNICLSSVFVSEDGHWKLGGMETVCNFNEATPEFLCHVKSVRDQSCIPCEEMSADFKILPSSYGHARDAFAFGTTVENLLTVLNDQVSADILSSFQQTLHCTLLNPDPKCRPPLSSLLSHEFFRFLLDRVAGLSEELIASRLVPLLLNQLVFAEPVAVKSFLPHLLGPKKEQIGESQTSGLLSPALFQTHVIPVLLKLFEVHEEHVRMVLLSHIHAYAELFSREELKNIILPQVLLGLRDTSDSIVAITLHSLAVLVSLLGPEVVVGGERTKIFKSSVPSFMKTADLSPEDSPSHVVSNQRNQTSQPLKNHSGVFPISGNVPVKKLSVRQDNPLALKTGEQDIQSPLNGIPGSINVLRSSRSSLTTSEKPAEEWPDWSEPEETDTEKTVNIQIQPREPQGSVGPYFAEHDVDEKPWDDFEPSSPSPELSSGNCLTVTQADAVEMPRSLHSTHQLSKEFKSLRLSPPTKSCPRNSWSKDEWDQQEQLGETVLPKMNFRERLKPSSESGLGEEFTIKVKRKPVHDPELDWFADMIPDIKPSSAVLILPEARTEVVVPSHSSTVSSREGASQNVLFSSKFAAADVIEAEAAGWGEEEELNWEDDTNW</sequence>
<evidence type="ECO:0000313" key="6">
    <source>
        <dbReference type="Proteomes" id="UP000694522"/>
    </source>
</evidence>
<protein>
    <submittedName>
        <fullName evidence="5">SCY1 like pseudokinase 3</fullName>
    </submittedName>
</protein>
<feature type="domain" description="Protein kinase" evidence="4">
    <location>
        <begin position="1"/>
        <end position="156"/>
    </location>
</feature>
<dbReference type="Gene3D" id="1.25.10.10">
    <property type="entry name" value="Leucine-rich Repeat Variant"/>
    <property type="match status" value="1"/>
</dbReference>
<evidence type="ECO:0000259" key="4">
    <source>
        <dbReference type="PROSITE" id="PS50011"/>
    </source>
</evidence>
<feature type="compositionally biased region" description="Basic and acidic residues" evidence="3">
    <location>
        <begin position="440"/>
        <end position="450"/>
    </location>
</feature>
<name>A0A8B9FVV5_9PSIT</name>
<dbReference type="GO" id="GO:0004672">
    <property type="term" value="F:protein kinase activity"/>
    <property type="evidence" value="ECO:0007669"/>
    <property type="project" value="InterPro"/>
</dbReference>
<reference evidence="5" key="1">
    <citation type="submission" date="2025-08" db="UniProtKB">
        <authorList>
            <consortium name="Ensembl"/>
        </authorList>
    </citation>
    <scope>IDENTIFICATION</scope>
</reference>
<feature type="region of interest" description="Disordered" evidence="3">
    <location>
        <begin position="318"/>
        <end position="347"/>
    </location>
</feature>
<dbReference type="InterPro" id="IPR021133">
    <property type="entry name" value="HEAT_type_2"/>
</dbReference>
<evidence type="ECO:0000256" key="3">
    <source>
        <dbReference type="SAM" id="MobiDB-lite"/>
    </source>
</evidence>
<dbReference type="GO" id="GO:0005524">
    <property type="term" value="F:ATP binding"/>
    <property type="evidence" value="ECO:0007669"/>
    <property type="project" value="InterPro"/>
</dbReference>
<dbReference type="PROSITE" id="PS50011">
    <property type="entry name" value="PROTEIN_KINASE_DOM"/>
    <property type="match status" value="1"/>
</dbReference>
<dbReference type="PANTHER" id="PTHR12984:SF15">
    <property type="entry name" value="PROTEIN-ASSOCIATING WITH THE CARBOXYL-TERMINAL DOMAIN OF EZRIN"/>
    <property type="match status" value="1"/>
</dbReference>
<comment type="similarity">
    <text evidence="1">Belongs to the protein kinase superfamily.</text>
</comment>
<dbReference type="PROSITE" id="PS50077">
    <property type="entry name" value="HEAT_REPEAT"/>
    <property type="match status" value="1"/>
</dbReference>
<reference evidence="5" key="2">
    <citation type="submission" date="2025-09" db="UniProtKB">
        <authorList>
            <consortium name="Ensembl"/>
        </authorList>
    </citation>
    <scope>IDENTIFICATION</scope>
</reference>
<accession>A0A8B9FVV5</accession>
<dbReference type="InterPro" id="IPR051177">
    <property type="entry name" value="CIK-Related_Protein"/>
</dbReference>
<dbReference type="AlphaFoldDB" id="A0A8B9FVV5"/>
<organism evidence="5 6">
    <name type="scientific">Amazona collaria</name>
    <name type="common">yellow-billed parrot</name>
    <dbReference type="NCBI Taxonomy" id="241587"/>
    <lineage>
        <taxon>Eukaryota</taxon>
        <taxon>Metazoa</taxon>
        <taxon>Chordata</taxon>
        <taxon>Craniata</taxon>
        <taxon>Vertebrata</taxon>
        <taxon>Euteleostomi</taxon>
        <taxon>Archelosauria</taxon>
        <taxon>Archosauria</taxon>
        <taxon>Dinosauria</taxon>
        <taxon>Saurischia</taxon>
        <taxon>Theropoda</taxon>
        <taxon>Coelurosauria</taxon>
        <taxon>Aves</taxon>
        <taxon>Neognathae</taxon>
        <taxon>Neoaves</taxon>
        <taxon>Telluraves</taxon>
        <taxon>Australaves</taxon>
        <taxon>Psittaciformes</taxon>
        <taxon>Psittacidae</taxon>
        <taxon>Amazona</taxon>
    </lineage>
</organism>
<dbReference type="Proteomes" id="UP000694522">
    <property type="component" value="Unplaced"/>
</dbReference>
<dbReference type="InterPro" id="IPR016024">
    <property type="entry name" value="ARM-type_fold"/>
</dbReference>
<dbReference type="InterPro" id="IPR011989">
    <property type="entry name" value="ARM-like"/>
</dbReference>
<dbReference type="SUPFAM" id="SSF56112">
    <property type="entry name" value="Protein kinase-like (PK-like)"/>
    <property type="match status" value="1"/>
</dbReference>
<dbReference type="InterPro" id="IPR000719">
    <property type="entry name" value="Prot_kinase_dom"/>
</dbReference>
<dbReference type="SUPFAM" id="SSF48371">
    <property type="entry name" value="ARM repeat"/>
    <property type="match status" value="1"/>
</dbReference>
<evidence type="ECO:0000313" key="5">
    <source>
        <dbReference type="Ensembl" id="ENSACOP00000012622.1"/>
    </source>
</evidence>
<feature type="repeat" description="HEAT" evidence="2">
    <location>
        <begin position="224"/>
        <end position="261"/>
    </location>
</feature>
<feature type="compositionally biased region" description="Low complexity" evidence="3">
    <location>
        <begin position="454"/>
        <end position="463"/>
    </location>
</feature>
<evidence type="ECO:0000256" key="2">
    <source>
        <dbReference type="PROSITE-ProRule" id="PRU00103"/>
    </source>
</evidence>